<keyword evidence="2" id="KW-0677">Repeat</keyword>
<feature type="disulfide bond" evidence="4">
    <location>
        <begin position="65"/>
        <end position="75"/>
    </location>
</feature>
<dbReference type="PANTHER" id="PTHR11219">
    <property type="entry name" value="TENEURIN AND N-ACETYLGLUCOSAMINE-1-PHOSPHODIESTER ALPHA-N-ACETYLGLUCOSAMINIDASE"/>
    <property type="match status" value="1"/>
</dbReference>
<keyword evidence="1 4" id="KW-0245">EGF-like domain</keyword>
<dbReference type="Pfam" id="PF07974">
    <property type="entry name" value="EGF_2"/>
    <property type="match status" value="2"/>
</dbReference>
<feature type="domain" description="EGF-like" evidence="5">
    <location>
        <begin position="61"/>
        <end position="103"/>
    </location>
</feature>
<evidence type="ECO:0000259" key="5">
    <source>
        <dbReference type="PROSITE" id="PS50026"/>
    </source>
</evidence>
<comment type="caution">
    <text evidence="4">Lacks conserved residue(s) required for the propagation of feature annotation.</text>
</comment>
<dbReference type="Proteomes" id="UP001165160">
    <property type="component" value="Unassembled WGS sequence"/>
</dbReference>
<dbReference type="InterPro" id="IPR013111">
    <property type="entry name" value="EGF_extracell"/>
</dbReference>
<protein>
    <recommendedName>
        <fullName evidence="5">EGF-like domain-containing protein</fullName>
    </recommendedName>
</protein>
<dbReference type="Gene3D" id="2.60.120.260">
    <property type="entry name" value="Galactose-binding domain-like"/>
    <property type="match status" value="1"/>
</dbReference>
<organism evidence="6 7">
    <name type="scientific">Triparma verrucosa</name>
    <dbReference type="NCBI Taxonomy" id="1606542"/>
    <lineage>
        <taxon>Eukaryota</taxon>
        <taxon>Sar</taxon>
        <taxon>Stramenopiles</taxon>
        <taxon>Ochrophyta</taxon>
        <taxon>Bolidophyceae</taxon>
        <taxon>Parmales</taxon>
        <taxon>Triparmaceae</taxon>
        <taxon>Triparma</taxon>
    </lineage>
</organism>
<dbReference type="InterPro" id="IPR000742">
    <property type="entry name" value="EGF"/>
</dbReference>
<feature type="disulfide bond" evidence="4">
    <location>
        <begin position="93"/>
        <end position="102"/>
    </location>
</feature>
<name>A0A9W7DP03_9STRA</name>
<dbReference type="AlphaFoldDB" id="A0A9W7DP03"/>
<evidence type="ECO:0000256" key="2">
    <source>
        <dbReference type="ARBA" id="ARBA00022737"/>
    </source>
</evidence>
<evidence type="ECO:0000256" key="1">
    <source>
        <dbReference type="ARBA" id="ARBA00022536"/>
    </source>
</evidence>
<dbReference type="PROSITE" id="PS00022">
    <property type="entry name" value="EGF_1"/>
    <property type="match status" value="3"/>
</dbReference>
<dbReference type="EMBL" id="BRXX01000593">
    <property type="protein sequence ID" value="GMH49322.1"/>
    <property type="molecule type" value="Genomic_DNA"/>
</dbReference>
<evidence type="ECO:0000256" key="4">
    <source>
        <dbReference type="PROSITE-ProRule" id="PRU00076"/>
    </source>
</evidence>
<sequence length="815" mass="87233">MPRSSPSSSSAQTPLALSNSVINSTARVLLPAITLLLLSSSFLSRTVVDAEPLIKNTHTVYGGGCPAGCSGHGQCVGQKQDGNVNKIGHECKCHDGFTGTTCSLRICPSGRSWADPASAVQTAHADGVECSGFGFCDRATGKCACRDGFEGNACQRLKCPMGDNNFLVSEKCSGHGACMTMAQAAKEINYDMDLFTSVTYTNWDADMIQGCVCHSGWTGHDCSQRECPWGPDPRITSAKDEVQVVDCKCQDVCTGWIHLGYKGDNTRSIPFDSSAAFVEHELNRLDSIEDVRVSMPANMACTHDGSAIKIEFLRDVSRQRDYQNITVNITYLSSTGAAPSASVHTNGIASAYYPDVKSQKSTKVPMECSGRGTCNAGGINSGECSCYPGYGPASDGRGNAATRRNNYLDCGSVRTDFNWTGITCPKVAPQYGGAADICGNPSAHTACNPNTLACQCDTGYEGGACEWLSCSRGKAWFDIAKSASLAHQLAPCSNVGKCSRTSGTCQCDALFEGNVCSTMMCAKNDSYVCGDKGVCMTMNKLATYSTTDGEYNGATYTLSDTTWDANKIQGCYCRKSMSGNSYQWDKDQLGNDGLLDQVAFNTYRGYYGFTHTDYAGYDCSKMECPRGDDHLTPGINEIQRVRCSATAGGFSLTFRENTTELINWNDPAPIVEQKLEKIFTIGNVSVTYTNQTAVPLSGGHGSAKGLCNTTYADIEFLTELGDLPLMKVTGSTLVKKIGMSDLASVPKINVTESVKGTKENIECSGHGYCNPDIGMCVCDVGYTSSDGQGGLGHRGDCGFHYTETQVFLPTYELEE</sequence>
<dbReference type="PROSITE" id="PS01186">
    <property type="entry name" value="EGF_2"/>
    <property type="match status" value="3"/>
</dbReference>
<accession>A0A9W7DP03</accession>
<dbReference type="PANTHER" id="PTHR11219:SF69">
    <property type="entry name" value="TENEURIN-A"/>
    <property type="match status" value="1"/>
</dbReference>
<evidence type="ECO:0000313" key="6">
    <source>
        <dbReference type="EMBL" id="GMH49322.1"/>
    </source>
</evidence>
<dbReference type="InterPro" id="IPR051216">
    <property type="entry name" value="Teneurin"/>
</dbReference>
<dbReference type="SMART" id="SM00181">
    <property type="entry name" value="EGF"/>
    <property type="match status" value="5"/>
</dbReference>
<dbReference type="PROSITE" id="PS50026">
    <property type="entry name" value="EGF_3"/>
    <property type="match status" value="1"/>
</dbReference>
<evidence type="ECO:0000313" key="7">
    <source>
        <dbReference type="Proteomes" id="UP001165160"/>
    </source>
</evidence>
<keyword evidence="7" id="KW-1185">Reference proteome</keyword>
<keyword evidence="3 4" id="KW-1015">Disulfide bond</keyword>
<dbReference type="Gene3D" id="2.10.25.10">
    <property type="entry name" value="Laminin"/>
    <property type="match status" value="1"/>
</dbReference>
<dbReference type="PRINTS" id="PR00011">
    <property type="entry name" value="EGFLAMININ"/>
</dbReference>
<reference evidence="7" key="1">
    <citation type="journal article" date="2023" name="Commun. Biol.">
        <title>Genome analysis of Parmales, the sister group of diatoms, reveals the evolutionary specialization of diatoms from phago-mixotrophs to photoautotrophs.</title>
        <authorList>
            <person name="Ban H."/>
            <person name="Sato S."/>
            <person name="Yoshikawa S."/>
            <person name="Yamada K."/>
            <person name="Nakamura Y."/>
            <person name="Ichinomiya M."/>
            <person name="Sato N."/>
            <person name="Blanc-Mathieu R."/>
            <person name="Endo H."/>
            <person name="Kuwata A."/>
            <person name="Ogata H."/>
        </authorList>
    </citation>
    <scope>NUCLEOTIDE SEQUENCE [LARGE SCALE GENOMIC DNA]</scope>
    <source>
        <strain evidence="7">NIES 3699</strain>
    </source>
</reference>
<comment type="caution">
    <text evidence="6">The sequence shown here is derived from an EMBL/GenBank/DDBJ whole genome shotgun (WGS) entry which is preliminary data.</text>
</comment>
<evidence type="ECO:0000256" key="3">
    <source>
        <dbReference type="ARBA" id="ARBA00023157"/>
    </source>
</evidence>
<gene>
    <name evidence="6" type="ORF">TrVE_jg1376</name>
</gene>
<proteinExistence type="predicted"/>